<evidence type="ECO:0000313" key="2">
    <source>
        <dbReference type="EMBL" id="KAE9405913.1"/>
    </source>
</evidence>
<dbReference type="Proteomes" id="UP000799118">
    <property type="component" value="Unassembled WGS sequence"/>
</dbReference>
<name>A0A6A4I7U3_9AGAR</name>
<feature type="coiled-coil region" evidence="1">
    <location>
        <begin position="27"/>
        <end position="61"/>
    </location>
</feature>
<evidence type="ECO:0000256" key="1">
    <source>
        <dbReference type="SAM" id="Coils"/>
    </source>
</evidence>
<sequence>MAQYLQSRIEVPVWLEPNDISFLRTRISEAETLVQTFESRMDELRAQISELSRQKDAKLVEIASLRNVLAPVRRLPLEILSENIRAGFRISPVTAHAAPPLWSTLRIDMEAHILGSGYTWVNDWFTRSQMRGKKFLEYILTQLGHKVRLLDVVGYPSSFLPILHLSPSSFTALIGRISLYESSKMMDDTIARSGGPFPSKIRCMLLGAPKLRQAKLNDCFSSKIAGTTGRAIDLTERQSMIDELDFDPVMFVDILLRCKQLVNLDNLIGHQILLDLVRGY</sequence>
<keyword evidence="1" id="KW-0175">Coiled coil</keyword>
<keyword evidence="3" id="KW-1185">Reference proteome</keyword>
<gene>
    <name evidence="2" type="ORF">BT96DRAFT_987893</name>
</gene>
<accession>A0A6A4I7U3</accession>
<evidence type="ECO:0008006" key="4">
    <source>
        <dbReference type="Google" id="ProtNLM"/>
    </source>
</evidence>
<protein>
    <recommendedName>
        <fullName evidence="4">F-box domain-containing protein</fullName>
    </recommendedName>
</protein>
<reference evidence="2" key="1">
    <citation type="journal article" date="2019" name="Environ. Microbiol.">
        <title>Fungal ecological strategies reflected in gene transcription - a case study of two litter decomposers.</title>
        <authorList>
            <person name="Barbi F."/>
            <person name="Kohler A."/>
            <person name="Barry K."/>
            <person name="Baskaran P."/>
            <person name="Daum C."/>
            <person name="Fauchery L."/>
            <person name="Ihrmark K."/>
            <person name="Kuo A."/>
            <person name="LaButti K."/>
            <person name="Lipzen A."/>
            <person name="Morin E."/>
            <person name="Grigoriev I.V."/>
            <person name="Henrissat B."/>
            <person name="Lindahl B."/>
            <person name="Martin F."/>
        </authorList>
    </citation>
    <scope>NUCLEOTIDE SEQUENCE</scope>
    <source>
        <strain evidence="2">JB14</strain>
    </source>
</reference>
<organism evidence="2 3">
    <name type="scientific">Gymnopus androsaceus JB14</name>
    <dbReference type="NCBI Taxonomy" id="1447944"/>
    <lineage>
        <taxon>Eukaryota</taxon>
        <taxon>Fungi</taxon>
        <taxon>Dikarya</taxon>
        <taxon>Basidiomycota</taxon>
        <taxon>Agaricomycotina</taxon>
        <taxon>Agaricomycetes</taxon>
        <taxon>Agaricomycetidae</taxon>
        <taxon>Agaricales</taxon>
        <taxon>Marasmiineae</taxon>
        <taxon>Omphalotaceae</taxon>
        <taxon>Gymnopus</taxon>
    </lineage>
</organism>
<evidence type="ECO:0000313" key="3">
    <source>
        <dbReference type="Proteomes" id="UP000799118"/>
    </source>
</evidence>
<proteinExistence type="predicted"/>
<dbReference type="OrthoDB" id="2269034at2759"/>
<dbReference type="AlphaFoldDB" id="A0A6A4I7U3"/>
<dbReference type="EMBL" id="ML769405">
    <property type="protein sequence ID" value="KAE9405913.1"/>
    <property type="molecule type" value="Genomic_DNA"/>
</dbReference>